<comment type="caution">
    <text evidence="3">The sequence shown here is derived from an EMBL/GenBank/DDBJ whole genome shotgun (WGS) entry which is preliminary data.</text>
</comment>
<feature type="compositionally biased region" description="Low complexity" evidence="1">
    <location>
        <begin position="193"/>
        <end position="207"/>
    </location>
</feature>
<gene>
    <name evidence="3" type="ORF">N7493_010571</name>
</gene>
<name>A0AAD6MRL4_9EURO</name>
<reference evidence="3" key="1">
    <citation type="journal article" date="2023" name="IMA Fungus">
        <title>Comparative genomic study of the Penicillium genus elucidates a diverse pangenome and 15 lateral gene transfer events.</title>
        <authorList>
            <person name="Petersen C."/>
            <person name="Sorensen T."/>
            <person name="Nielsen M.R."/>
            <person name="Sondergaard T.E."/>
            <person name="Sorensen J.L."/>
            <person name="Fitzpatrick D.A."/>
            <person name="Frisvad J.C."/>
            <person name="Nielsen K.L."/>
        </authorList>
    </citation>
    <scope>NUCLEOTIDE SEQUENCE</scope>
    <source>
        <strain evidence="3">IBT 17514</strain>
    </source>
</reference>
<feature type="compositionally biased region" description="Low complexity" evidence="1">
    <location>
        <begin position="51"/>
        <end position="60"/>
    </location>
</feature>
<feature type="compositionally biased region" description="Low complexity" evidence="1">
    <location>
        <begin position="101"/>
        <end position="112"/>
    </location>
</feature>
<protein>
    <submittedName>
        <fullName evidence="3">Uncharacterized protein</fullName>
    </submittedName>
</protein>
<evidence type="ECO:0000313" key="4">
    <source>
        <dbReference type="Proteomes" id="UP001215712"/>
    </source>
</evidence>
<dbReference type="EMBL" id="JAQJAN010000019">
    <property type="protein sequence ID" value="KAJ5709237.1"/>
    <property type="molecule type" value="Genomic_DNA"/>
</dbReference>
<organism evidence="3 4">
    <name type="scientific">Penicillium malachiteum</name>
    <dbReference type="NCBI Taxonomy" id="1324776"/>
    <lineage>
        <taxon>Eukaryota</taxon>
        <taxon>Fungi</taxon>
        <taxon>Dikarya</taxon>
        <taxon>Ascomycota</taxon>
        <taxon>Pezizomycotina</taxon>
        <taxon>Eurotiomycetes</taxon>
        <taxon>Eurotiomycetidae</taxon>
        <taxon>Eurotiales</taxon>
        <taxon>Aspergillaceae</taxon>
        <taxon>Penicillium</taxon>
    </lineage>
</organism>
<feature type="signal peptide" evidence="2">
    <location>
        <begin position="1"/>
        <end position="24"/>
    </location>
</feature>
<evidence type="ECO:0000256" key="1">
    <source>
        <dbReference type="SAM" id="MobiDB-lite"/>
    </source>
</evidence>
<keyword evidence="4" id="KW-1185">Reference proteome</keyword>
<evidence type="ECO:0000313" key="3">
    <source>
        <dbReference type="EMBL" id="KAJ5709237.1"/>
    </source>
</evidence>
<feature type="compositionally biased region" description="Low complexity" evidence="1">
    <location>
        <begin position="132"/>
        <end position="172"/>
    </location>
</feature>
<feature type="chain" id="PRO_5041944667" evidence="2">
    <location>
        <begin position="25"/>
        <end position="273"/>
    </location>
</feature>
<dbReference type="AlphaFoldDB" id="A0AAD6MRL4"/>
<feature type="compositionally biased region" description="Polar residues" evidence="1">
    <location>
        <begin position="121"/>
        <end position="131"/>
    </location>
</feature>
<dbReference type="Proteomes" id="UP001215712">
    <property type="component" value="Unassembled WGS sequence"/>
</dbReference>
<feature type="compositionally biased region" description="Polar residues" evidence="1">
    <location>
        <begin position="41"/>
        <end position="50"/>
    </location>
</feature>
<proteinExistence type="predicted"/>
<reference evidence="3" key="2">
    <citation type="submission" date="2023-01" db="EMBL/GenBank/DDBJ databases">
        <authorList>
            <person name="Petersen C."/>
        </authorList>
    </citation>
    <scope>NUCLEOTIDE SEQUENCE</scope>
    <source>
        <strain evidence="3">IBT 17514</strain>
    </source>
</reference>
<accession>A0AAD6MRL4</accession>
<keyword evidence="2" id="KW-0732">Signal</keyword>
<feature type="compositionally biased region" description="Polar residues" evidence="1">
    <location>
        <begin position="177"/>
        <end position="192"/>
    </location>
</feature>
<sequence>MYAKNCLAFLATFWFSLQSIPVAADEIINLDPKQLNERNLAASSDSGSCQAPSASTSPTIASVVTPSSTTGICPLASALCAACPGTTTTITVSNCPSTSASASPISTSSSSTCESGCGKGATTSISTTAGESSTGSNPSSSRPASSSPISSSPIQTTPTSTPLVPSTRTSTPLIPSGRTSTPAESGSTLQTVPTSTAASPGPGASTPAGGGAVTPRAAIPPGIVRRQLGVMNVTAPFANTSSILTNATSTFNMTSFRTTSTIEGFRFHMRNRY</sequence>
<evidence type="ECO:0000256" key="2">
    <source>
        <dbReference type="SAM" id="SignalP"/>
    </source>
</evidence>
<feature type="region of interest" description="Disordered" evidence="1">
    <location>
        <begin position="41"/>
        <end position="60"/>
    </location>
</feature>
<feature type="region of interest" description="Disordered" evidence="1">
    <location>
        <begin position="101"/>
        <end position="217"/>
    </location>
</feature>